<feature type="transmembrane region" description="Helical" evidence="6">
    <location>
        <begin position="22"/>
        <end position="55"/>
    </location>
</feature>
<name>A0ABV8MMV5_9NEIS</name>
<comment type="caution">
    <text evidence="7">The sequence shown here is derived from an EMBL/GenBank/DDBJ whole genome shotgun (WGS) entry which is preliminary data.</text>
</comment>
<evidence type="ECO:0000256" key="2">
    <source>
        <dbReference type="ARBA" id="ARBA00009773"/>
    </source>
</evidence>
<comment type="subcellular location">
    <subcellularLocation>
        <location evidence="1">Membrane</location>
        <topology evidence="1">Multi-pass membrane protein</topology>
    </subcellularLocation>
</comment>
<evidence type="ECO:0000256" key="6">
    <source>
        <dbReference type="SAM" id="Phobius"/>
    </source>
</evidence>
<dbReference type="PANTHER" id="PTHR21716">
    <property type="entry name" value="TRANSMEMBRANE PROTEIN"/>
    <property type="match status" value="1"/>
</dbReference>
<evidence type="ECO:0000313" key="7">
    <source>
        <dbReference type="EMBL" id="MFC4158411.1"/>
    </source>
</evidence>
<dbReference type="EMBL" id="JBHSBU010000001">
    <property type="protein sequence ID" value="MFC4158411.1"/>
    <property type="molecule type" value="Genomic_DNA"/>
</dbReference>
<feature type="transmembrane region" description="Helical" evidence="6">
    <location>
        <begin position="156"/>
        <end position="176"/>
    </location>
</feature>
<evidence type="ECO:0000313" key="8">
    <source>
        <dbReference type="Proteomes" id="UP001595791"/>
    </source>
</evidence>
<gene>
    <name evidence="7" type="ORF">ACFOW7_03455</name>
</gene>
<evidence type="ECO:0000256" key="1">
    <source>
        <dbReference type="ARBA" id="ARBA00004141"/>
    </source>
</evidence>
<evidence type="ECO:0000256" key="3">
    <source>
        <dbReference type="ARBA" id="ARBA00022692"/>
    </source>
</evidence>
<organism evidence="7 8">
    <name type="scientific">Chitinimonas lacunae</name>
    <dbReference type="NCBI Taxonomy" id="1963018"/>
    <lineage>
        <taxon>Bacteria</taxon>
        <taxon>Pseudomonadati</taxon>
        <taxon>Pseudomonadota</taxon>
        <taxon>Betaproteobacteria</taxon>
        <taxon>Neisseriales</taxon>
        <taxon>Chitinibacteraceae</taxon>
        <taxon>Chitinimonas</taxon>
    </lineage>
</organism>
<feature type="transmembrane region" description="Helical" evidence="6">
    <location>
        <begin position="277"/>
        <end position="299"/>
    </location>
</feature>
<evidence type="ECO:0000256" key="4">
    <source>
        <dbReference type="ARBA" id="ARBA00022989"/>
    </source>
</evidence>
<sequence>MNEQIPSAWRQLNSPNWVGKSLLLIAAVFLLQAARVVAIPIALALVLVFTLSWPVRWLRRYGIPRPLSACIVLVSLLGSVMLAGTLLMRPAVDWWERAPANMEQLLASIDRLRAAVPILAPPAPSGRQVVTPASDPLKEKIASEGVAFTGVLLRNFGTLAVTASATLILAYLLLIYERWIISHMVEALSKRRQRAMVLGSLRHAQRQIARFLSTMTLVNIGLGVTTGIAMTLVGVPNPFLWGAVAGVLNFIPYFGPFVTMVLLTLTGVSTFDSLGMMLAPPAAYALIHAVEANIFTPLIVGRRLQLSQLAIFASVLFWGWLWGVAGAFLAVPILIGIRCVCRRRRIKLLCIFLAPNDRAHPSLSALLAVKRKHQQRRQAPLPPQPTLDHERQR</sequence>
<feature type="transmembrane region" description="Helical" evidence="6">
    <location>
        <begin position="67"/>
        <end position="88"/>
    </location>
</feature>
<evidence type="ECO:0000256" key="5">
    <source>
        <dbReference type="ARBA" id="ARBA00023136"/>
    </source>
</evidence>
<dbReference type="Pfam" id="PF01594">
    <property type="entry name" value="AI-2E_transport"/>
    <property type="match status" value="1"/>
</dbReference>
<reference evidence="8" key="1">
    <citation type="journal article" date="2019" name="Int. J. Syst. Evol. Microbiol.">
        <title>The Global Catalogue of Microorganisms (GCM) 10K type strain sequencing project: providing services to taxonomists for standard genome sequencing and annotation.</title>
        <authorList>
            <consortium name="The Broad Institute Genomics Platform"/>
            <consortium name="The Broad Institute Genome Sequencing Center for Infectious Disease"/>
            <person name="Wu L."/>
            <person name="Ma J."/>
        </authorList>
    </citation>
    <scope>NUCLEOTIDE SEQUENCE [LARGE SCALE GENOMIC DNA]</scope>
    <source>
        <strain evidence="8">LMG 29894</strain>
    </source>
</reference>
<keyword evidence="3 6" id="KW-0812">Transmembrane</keyword>
<keyword evidence="5 6" id="KW-0472">Membrane</keyword>
<keyword evidence="4 6" id="KW-1133">Transmembrane helix</keyword>
<protein>
    <submittedName>
        <fullName evidence="7">AI-2E family transporter</fullName>
    </submittedName>
</protein>
<proteinExistence type="inferred from homology"/>
<feature type="transmembrane region" description="Helical" evidence="6">
    <location>
        <begin position="239"/>
        <end position="265"/>
    </location>
</feature>
<accession>A0ABV8MMV5</accession>
<dbReference type="InterPro" id="IPR002549">
    <property type="entry name" value="AI-2E-like"/>
</dbReference>
<comment type="similarity">
    <text evidence="2">Belongs to the autoinducer-2 exporter (AI-2E) (TC 2.A.86) family.</text>
</comment>
<feature type="transmembrane region" description="Helical" evidence="6">
    <location>
        <begin position="311"/>
        <end position="337"/>
    </location>
</feature>
<keyword evidence="8" id="KW-1185">Reference proteome</keyword>
<dbReference type="RefSeq" id="WP_378161053.1">
    <property type="nucleotide sequence ID" value="NZ_JBHSBU010000001.1"/>
</dbReference>
<dbReference type="PANTHER" id="PTHR21716:SF16">
    <property type="entry name" value="BLL1467 PROTEIN"/>
    <property type="match status" value="1"/>
</dbReference>
<feature type="transmembrane region" description="Helical" evidence="6">
    <location>
        <begin position="211"/>
        <end position="233"/>
    </location>
</feature>
<dbReference type="Proteomes" id="UP001595791">
    <property type="component" value="Unassembled WGS sequence"/>
</dbReference>